<dbReference type="Gene3D" id="2.130.10.10">
    <property type="entry name" value="YVTN repeat-like/Quinoprotein amine dehydrogenase"/>
    <property type="match status" value="1"/>
</dbReference>
<dbReference type="PANTHER" id="PTHR34512">
    <property type="entry name" value="CELL SURFACE PROTEIN"/>
    <property type="match status" value="1"/>
</dbReference>
<dbReference type="EMBL" id="JAODBU010000004">
    <property type="protein sequence ID" value="MCT7398468.1"/>
    <property type="molecule type" value="Genomic_DNA"/>
</dbReference>
<evidence type="ECO:0000313" key="3">
    <source>
        <dbReference type="Proteomes" id="UP001431199"/>
    </source>
</evidence>
<organism evidence="2 3">
    <name type="scientific">Eubacterium album</name>
    <dbReference type="NCBI Taxonomy" id="2978477"/>
    <lineage>
        <taxon>Bacteria</taxon>
        <taxon>Bacillati</taxon>
        <taxon>Bacillota</taxon>
        <taxon>Clostridia</taxon>
        <taxon>Eubacteriales</taxon>
        <taxon>Eubacteriaceae</taxon>
        <taxon>Eubacterium</taxon>
    </lineage>
</organism>
<reference evidence="2" key="1">
    <citation type="submission" date="2022-09" db="EMBL/GenBank/DDBJ databases">
        <title>Eubacterium sp. LFL-14 isolated from human feces.</title>
        <authorList>
            <person name="Liu F."/>
        </authorList>
    </citation>
    <scope>NUCLEOTIDE SEQUENCE</scope>
    <source>
        <strain evidence="2">LFL-14</strain>
    </source>
</reference>
<feature type="domain" description="Cadherin-like beta-sandwich-like" evidence="1">
    <location>
        <begin position="478"/>
        <end position="556"/>
    </location>
</feature>
<protein>
    <recommendedName>
        <fullName evidence="1">Cadherin-like beta-sandwich-like domain-containing protein</fullName>
    </recommendedName>
</protein>
<dbReference type="Gene3D" id="2.60.40.10">
    <property type="entry name" value="Immunoglobulins"/>
    <property type="match status" value="2"/>
</dbReference>
<dbReference type="SMART" id="SM00564">
    <property type="entry name" value="PQQ"/>
    <property type="match status" value="3"/>
</dbReference>
<proteinExistence type="predicted"/>
<gene>
    <name evidence="2" type="ORF">N5B56_05120</name>
</gene>
<evidence type="ECO:0000313" key="2">
    <source>
        <dbReference type="EMBL" id="MCT7398468.1"/>
    </source>
</evidence>
<dbReference type="PANTHER" id="PTHR34512:SF30">
    <property type="entry name" value="OUTER MEMBRANE PROTEIN ASSEMBLY FACTOR BAMB"/>
    <property type="match status" value="1"/>
</dbReference>
<dbReference type="SUPFAM" id="SSF50998">
    <property type="entry name" value="Quinoprotein alcohol dehydrogenase-like"/>
    <property type="match status" value="1"/>
</dbReference>
<dbReference type="InterPro" id="IPR015943">
    <property type="entry name" value="WD40/YVTN_repeat-like_dom_sf"/>
</dbReference>
<accession>A0ABT2M2I4</accession>
<dbReference type="InterPro" id="IPR025883">
    <property type="entry name" value="Cadherin-like_domain"/>
</dbReference>
<name>A0ABT2M2I4_9FIRM</name>
<dbReference type="Proteomes" id="UP001431199">
    <property type="component" value="Unassembled WGS sequence"/>
</dbReference>
<dbReference type="InterPro" id="IPR018391">
    <property type="entry name" value="PQQ_b-propeller_rpt"/>
</dbReference>
<dbReference type="RefSeq" id="WP_260978497.1">
    <property type="nucleotide sequence ID" value="NZ_JAODBU010000004.1"/>
</dbReference>
<keyword evidence="3" id="KW-1185">Reference proteome</keyword>
<dbReference type="Gene3D" id="2.60.40.3630">
    <property type="match status" value="1"/>
</dbReference>
<comment type="caution">
    <text evidence="2">The sequence shown here is derived from an EMBL/GenBank/DDBJ whole genome shotgun (WGS) entry which is preliminary data.</text>
</comment>
<sequence length="1416" mass="158332">MKKRIYGWILSLIIVITTCFANCGSLITVYGETEEKGTVTVYFTLSEDGKFVTGNDDNETVLCHIPVTISYFDLAEYGMEDYYRYEADSFEEGGRYNSDKIVERPTLLHLFIKMLEKYYLRKGEKFVVNDRLQDAMSISGSATSLYMTRFWGHDENLMYYVDHEYPLQAAGWGSTSDYILLEDGMEIDVAMFSDWDFYHTGAFSFFTSESTKCTNPGIFDIHTNENITLTMRGTATNAANDGNSSFVGEAMPGEKVVYCNALQAVSDYNNDNWKELSQETDDNGQITLTFDKPGTYYVSSTSTYENYKLSSGNACVAPPIAVINVSGENVSEETTENHPGEYDGRLIKNIEISNGISDNSKSYKFDAPFDANTKAYTITVPDYEDSVCVKVGLEESVPDGTEIKANYTDTNGESKEIIISGNDELGKKLGKIIEKGTVDNKFVLTAAYSKVVEKYTFNIKRQTTLKGITFANKKTGRNISIQPEFNRDTYEYEISIPKNLEKIETQIVPYDENYNIYVNDEPVDGNSKIDISTEIDGIKISVKKDECSYSTYIIKIAKINLANTDFKLTNGSIIQIKNSDGEIIAGKNVVDTQFTAENLLEGEKYTYVVTKYGYKSVSGSFVAGANTNIDATLKEADVNNAINKGITSIWSNFRGNDENNGVTKALTPTDYTNSMLYWAEKVGTGFGSGAPSSPILVGDDLVYTTATSIVKVDTITGKVIKSGNMIRTSAFNITPPTYADGMIFVALASGAIQAFNADTLESLWVYEDPLYGQPNSPITYHNGYIYTGFWNGETGNANYVCLSVTDEDVNDKTEKKTASWTYTSKGGFYWAGSYVCDKYLVVGTDDGAKADEEGKGSLIVLDSLTGNLISKYDDVRGDIRCSVSFDKETERFYFTSKGGDFCSAKIDSDGIIEEVKKMDIGSSSTSTPVICNKRAYIGVKGKEQFGVNSGHHIAVINLEDMSIAYTLSTRGYPQTSGLATTGYEDKDGYTYVYFIDNYEPGKIRVLKDKPGQTKAIITRDSEYEDENDYNVLFSPKGAQANYAICSLISDDYGTMYFKNDSAYMMALGSKITKIQVTKQPDKLEYKAGEKFEPSGMEVTAFYSNGKTRNVTKYVTVDDRALTSVMSDVEVSFNYVLYNDELSTYGKFDPLIDTVNITVTDKEGEEKAADVVNKINGIGDVITLDSKQAIIDARNAYDQLDSSLEKFVTNYQKLIDAENVFRRIAKEYLDSNSLGFTGNNKGFQKINLSWNNLSYADGYLLYKLDNKTGEYKEIANFKETGYEDTQAIVGSTYQYKIIPFIRISNKTDGVILGNESIVQTKSELEKANGLKVKKQGKKYLKIKWNRNKNFSGYVVYRKEGKSKKFKIIKTITSNKKTTYIDRKVKRNKKYYYKIRGFRTVDKKKIYGKYSAVKSIKR</sequence>
<dbReference type="InterPro" id="IPR013783">
    <property type="entry name" value="Ig-like_fold"/>
</dbReference>
<evidence type="ECO:0000259" key="1">
    <source>
        <dbReference type="Pfam" id="PF12733"/>
    </source>
</evidence>
<dbReference type="Pfam" id="PF12733">
    <property type="entry name" value="Cadherin-like"/>
    <property type="match status" value="1"/>
</dbReference>
<dbReference type="InterPro" id="IPR011047">
    <property type="entry name" value="Quinoprotein_ADH-like_sf"/>
</dbReference>